<dbReference type="AlphaFoldDB" id="A0A0C2WPT4"/>
<proteinExistence type="predicted"/>
<protein>
    <submittedName>
        <fullName evidence="2">Uncharacterized protein</fullName>
    </submittedName>
</protein>
<dbReference type="EMBL" id="KN818256">
    <property type="protein sequence ID" value="KIL63667.1"/>
    <property type="molecule type" value="Genomic_DNA"/>
</dbReference>
<dbReference type="Proteomes" id="UP000054549">
    <property type="component" value="Unassembled WGS sequence"/>
</dbReference>
<dbReference type="HOGENOM" id="CLU_2043569_0_0_1"/>
<reference evidence="2 3" key="1">
    <citation type="submission" date="2014-04" db="EMBL/GenBank/DDBJ databases">
        <title>Evolutionary Origins and Diversification of the Mycorrhizal Mutualists.</title>
        <authorList>
            <consortium name="DOE Joint Genome Institute"/>
            <consortium name="Mycorrhizal Genomics Consortium"/>
            <person name="Kohler A."/>
            <person name="Kuo A."/>
            <person name="Nagy L.G."/>
            <person name="Floudas D."/>
            <person name="Copeland A."/>
            <person name="Barry K.W."/>
            <person name="Cichocki N."/>
            <person name="Veneault-Fourrey C."/>
            <person name="LaButti K."/>
            <person name="Lindquist E.A."/>
            <person name="Lipzen A."/>
            <person name="Lundell T."/>
            <person name="Morin E."/>
            <person name="Murat C."/>
            <person name="Riley R."/>
            <person name="Ohm R."/>
            <person name="Sun H."/>
            <person name="Tunlid A."/>
            <person name="Henrissat B."/>
            <person name="Grigoriev I.V."/>
            <person name="Hibbett D.S."/>
            <person name="Martin F."/>
        </authorList>
    </citation>
    <scope>NUCLEOTIDE SEQUENCE [LARGE SCALE GENOMIC DNA]</scope>
    <source>
        <strain evidence="2 3">Koide BX008</strain>
    </source>
</reference>
<evidence type="ECO:0000256" key="1">
    <source>
        <dbReference type="SAM" id="MobiDB-lite"/>
    </source>
</evidence>
<name>A0A0C2WPT4_AMAMK</name>
<gene>
    <name evidence="2" type="ORF">M378DRAFT_164088</name>
</gene>
<evidence type="ECO:0000313" key="3">
    <source>
        <dbReference type="Proteomes" id="UP000054549"/>
    </source>
</evidence>
<feature type="region of interest" description="Disordered" evidence="1">
    <location>
        <begin position="49"/>
        <end position="91"/>
    </location>
</feature>
<evidence type="ECO:0000313" key="2">
    <source>
        <dbReference type="EMBL" id="KIL63667.1"/>
    </source>
</evidence>
<dbReference type="InParanoid" id="A0A0C2WPT4"/>
<feature type="non-terminal residue" evidence="2">
    <location>
        <position position="1"/>
    </location>
</feature>
<keyword evidence="3" id="KW-1185">Reference proteome</keyword>
<accession>A0A0C2WPT4</accession>
<sequence>NNLALRGVSWLRNKRILVYFACEIEFSTSHSHTFPNSSNLTNLTPHLTLLLKHQPEPHQIPNPTQNRHNPPPSHPTTAHRQPRTRPWHLPPYSVSRHASIPSNITGGVAVEVFADLVRVRL</sequence>
<organism evidence="2 3">
    <name type="scientific">Amanita muscaria (strain Koide BX008)</name>
    <dbReference type="NCBI Taxonomy" id="946122"/>
    <lineage>
        <taxon>Eukaryota</taxon>
        <taxon>Fungi</taxon>
        <taxon>Dikarya</taxon>
        <taxon>Basidiomycota</taxon>
        <taxon>Agaricomycotina</taxon>
        <taxon>Agaricomycetes</taxon>
        <taxon>Agaricomycetidae</taxon>
        <taxon>Agaricales</taxon>
        <taxon>Pluteineae</taxon>
        <taxon>Amanitaceae</taxon>
        <taxon>Amanita</taxon>
    </lineage>
</organism>